<reference evidence="3" key="1">
    <citation type="submission" date="2014-01" db="EMBL/GenBank/DDBJ databases">
        <title>The Genome Sequence of Anopheles melas CM1001059_A (V2).</title>
        <authorList>
            <consortium name="The Broad Institute Genomics Platform"/>
            <person name="Neafsey D.E."/>
            <person name="Besansky N."/>
            <person name="Howell P."/>
            <person name="Walton C."/>
            <person name="Young S.K."/>
            <person name="Zeng Q."/>
            <person name="Gargeya S."/>
            <person name="Fitzgerald M."/>
            <person name="Haas B."/>
            <person name="Abouelleil A."/>
            <person name="Allen A.W."/>
            <person name="Alvarado L."/>
            <person name="Arachchi H.M."/>
            <person name="Berlin A.M."/>
            <person name="Chapman S.B."/>
            <person name="Gainer-Dewar J."/>
            <person name="Goldberg J."/>
            <person name="Griggs A."/>
            <person name="Gujja S."/>
            <person name="Hansen M."/>
            <person name="Howarth C."/>
            <person name="Imamovic A."/>
            <person name="Ireland A."/>
            <person name="Larimer J."/>
            <person name="McCowan C."/>
            <person name="Murphy C."/>
            <person name="Pearson M."/>
            <person name="Poon T.W."/>
            <person name="Priest M."/>
            <person name="Roberts A."/>
            <person name="Saif S."/>
            <person name="Shea T."/>
            <person name="Sisk P."/>
            <person name="Sykes S."/>
            <person name="Wortman J."/>
            <person name="Nusbaum C."/>
            <person name="Birren B."/>
        </authorList>
    </citation>
    <scope>NUCLEOTIDE SEQUENCE [LARGE SCALE GENOMIC DNA]</scope>
    <source>
        <strain evidence="3">CM1001059</strain>
    </source>
</reference>
<keyword evidence="1" id="KW-0472">Membrane</keyword>
<dbReference type="EnsemblMetazoa" id="AMEC018076-RA">
    <property type="protein sequence ID" value="AMEC018076-PA"/>
    <property type="gene ID" value="AMEC018076"/>
</dbReference>
<evidence type="ECO:0000313" key="3">
    <source>
        <dbReference type="Proteomes" id="UP000075902"/>
    </source>
</evidence>
<feature type="transmembrane region" description="Helical" evidence="1">
    <location>
        <begin position="130"/>
        <end position="151"/>
    </location>
</feature>
<accession>A0A182UCU9</accession>
<dbReference type="VEuPathDB" id="VectorBase:AMEC018076"/>
<feature type="transmembrane region" description="Helical" evidence="1">
    <location>
        <begin position="163"/>
        <end position="187"/>
    </location>
</feature>
<sequence length="318" mass="34193">MLLSMRLGGAGGSTSSSYSSSVGAVSSLPCSVWLTVLRDGYVPRPTIRSVSSSALSSECLLSVGSLPSPRNDPAALTVESDRIRNSLFSPLSSRGRCSLLFIVYTPLVSVGGTCAIVYTPECVSSSSSLMSQVLVATLSVLFWAVWLNPSTRLLHVDVCRRSGLIVACTIVLLLPPPLLIVVVLVAVELCGRLRQSVATTTVLQVDEHCDPMFSLSDTCPTEDVWRETLGQSSRWARARLSVEGAASVAVGGVLIIISSSSSEWTRSLTIPDVVLELVLEMTEMRWSLLLFRGAIFIENWCVSRQSASIILFLSSFVE</sequence>
<dbReference type="Proteomes" id="UP000075902">
    <property type="component" value="Unassembled WGS sequence"/>
</dbReference>
<reference evidence="2" key="2">
    <citation type="submission" date="2020-05" db="UniProtKB">
        <authorList>
            <consortium name="EnsemblMetazoa"/>
        </authorList>
    </citation>
    <scope>IDENTIFICATION</scope>
    <source>
        <strain evidence="2">CM1001059</strain>
    </source>
</reference>
<protein>
    <recommendedName>
        <fullName evidence="4">Transmembrane protein</fullName>
    </recommendedName>
</protein>
<keyword evidence="1" id="KW-1133">Transmembrane helix</keyword>
<feature type="transmembrane region" description="Helical" evidence="1">
    <location>
        <begin position="99"/>
        <end position="118"/>
    </location>
</feature>
<evidence type="ECO:0000313" key="2">
    <source>
        <dbReference type="EnsemblMetazoa" id="AMEC018076-PA"/>
    </source>
</evidence>
<dbReference type="AlphaFoldDB" id="A0A182UCU9"/>
<keyword evidence="1" id="KW-0812">Transmembrane</keyword>
<evidence type="ECO:0000256" key="1">
    <source>
        <dbReference type="SAM" id="Phobius"/>
    </source>
</evidence>
<name>A0A182UCU9_9DIPT</name>
<keyword evidence="3" id="KW-1185">Reference proteome</keyword>
<proteinExistence type="predicted"/>
<evidence type="ECO:0008006" key="4">
    <source>
        <dbReference type="Google" id="ProtNLM"/>
    </source>
</evidence>
<organism evidence="2 3">
    <name type="scientific">Anopheles melas</name>
    <dbReference type="NCBI Taxonomy" id="34690"/>
    <lineage>
        <taxon>Eukaryota</taxon>
        <taxon>Metazoa</taxon>
        <taxon>Ecdysozoa</taxon>
        <taxon>Arthropoda</taxon>
        <taxon>Hexapoda</taxon>
        <taxon>Insecta</taxon>
        <taxon>Pterygota</taxon>
        <taxon>Neoptera</taxon>
        <taxon>Endopterygota</taxon>
        <taxon>Diptera</taxon>
        <taxon>Nematocera</taxon>
        <taxon>Culicoidea</taxon>
        <taxon>Culicidae</taxon>
        <taxon>Anophelinae</taxon>
        <taxon>Anopheles</taxon>
    </lineage>
</organism>